<keyword evidence="3" id="KW-0067">ATP-binding</keyword>
<dbReference type="Gene3D" id="3.40.50.300">
    <property type="entry name" value="P-loop containing nucleotide triphosphate hydrolases"/>
    <property type="match status" value="1"/>
</dbReference>
<dbReference type="Proteomes" id="UP000460272">
    <property type="component" value="Unassembled WGS sequence"/>
</dbReference>
<dbReference type="EMBL" id="RPFW01000002">
    <property type="protein sequence ID" value="TVZ05043.1"/>
    <property type="molecule type" value="Genomic_DNA"/>
</dbReference>
<dbReference type="GO" id="GO:0016887">
    <property type="term" value="F:ATP hydrolysis activity"/>
    <property type="evidence" value="ECO:0007669"/>
    <property type="project" value="InterPro"/>
</dbReference>
<organism evidence="3 4">
    <name type="scientific">Trebonia kvetii</name>
    <dbReference type="NCBI Taxonomy" id="2480626"/>
    <lineage>
        <taxon>Bacteria</taxon>
        <taxon>Bacillati</taxon>
        <taxon>Actinomycetota</taxon>
        <taxon>Actinomycetes</taxon>
        <taxon>Streptosporangiales</taxon>
        <taxon>Treboniaceae</taxon>
        <taxon>Trebonia</taxon>
    </lineage>
</organism>
<accession>A0A6P2C6A4</accession>
<evidence type="ECO:0000313" key="4">
    <source>
        <dbReference type="Proteomes" id="UP000460272"/>
    </source>
</evidence>
<comment type="caution">
    <text evidence="3">The sequence shown here is derived from an EMBL/GenBank/DDBJ whole genome shotgun (WGS) entry which is preliminary data.</text>
</comment>
<gene>
    <name evidence="3" type="ORF">EAS64_10505</name>
</gene>
<dbReference type="InterPro" id="IPR027417">
    <property type="entry name" value="P-loop_NTPase"/>
</dbReference>
<dbReference type="GO" id="GO:0005524">
    <property type="term" value="F:ATP binding"/>
    <property type="evidence" value="ECO:0007669"/>
    <property type="project" value="UniProtKB-KW"/>
</dbReference>
<feature type="region of interest" description="Disordered" evidence="1">
    <location>
        <begin position="446"/>
        <end position="468"/>
    </location>
</feature>
<feature type="domain" description="ORC1/DEAH AAA+ ATPase" evidence="2">
    <location>
        <begin position="302"/>
        <end position="430"/>
    </location>
</feature>
<dbReference type="InterPro" id="IPR049945">
    <property type="entry name" value="AAA_22"/>
</dbReference>
<protein>
    <submittedName>
        <fullName evidence="3">ATP-binding protein</fullName>
    </submittedName>
</protein>
<name>A0A6P2C6A4_9ACTN</name>
<keyword evidence="3" id="KW-0547">Nucleotide-binding</keyword>
<dbReference type="Gene3D" id="3.40.50.1460">
    <property type="match status" value="1"/>
</dbReference>
<dbReference type="Pfam" id="PF13401">
    <property type="entry name" value="AAA_22"/>
    <property type="match status" value="1"/>
</dbReference>
<reference evidence="3 4" key="1">
    <citation type="submission" date="2018-11" db="EMBL/GenBank/DDBJ databases">
        <title>Trebonia kvetii gen.nov., sp.nov., a novel acidophilic actinobacterium, and proposal of the new actinobacterial family Treboniaceae fam. nov.</title>
        <authorList>
            <person name="Rapoport D."/>
            <person name="Sagova-Mareckova M."/>
            <person name="Sedlacek I."/>
            <person name="Provaznik J."/>
            <person name="Kralova S."/>
            <person name="Pavlinic D."/>
            <person name="Benes V."/>
            <person name="Kopecky J."/>
        </authorList>
    </citation>
    <scope>NUCLEOTIDE SEQUENCE [LARGE SCALE GENOMIC DNA]</scope>
    <source>
        <strain evidence="3 4">15Tr583</strain>
    </source>
</reference>
<keyword evidence="4" id="KW-1185">Reference proteome</keyword>
<evidence type="ECO:0000256" key="1">
    <source>
        <dbReference type="SAM" id="MobiDB-lite"/>
    </source>
</evidence>
<evidence type="ECO:0000313" key="3">
    <source>
        <dbReference type="EMBL" id="TVZ05043.1"/>
    </source>
</evidence>
<dbReference type="RefSeq" id="WP_145852750.1">
    <property type="nucleotide sequence ID" value="NZ_RPFW01000002.1"/>
</dbReference>
<dbReference type="AlphaFoldDB" id="A0A6P2C6A4"/>
<proteinExistence type="predicted"/>
<sequence>MTAEPAGAEILRRHFVAIATSAYDDPLQPPLPQVHDEVRTLAEWFCDAELGERRFTWQYPELADNPTDEQIRAAMKNPPPARKWREADAAVVFVTGHGKTDRYGHWLILQHTNPDAPQSTGLLTAQIAGWLDETRIEHLLLIIDTCYAGEVTSDIVRFPRELRRNWLVLASAARDEAAQAGALTSAVRRVLDDVQGRYGQRFGTDEYLPVEEFVRAVDRELAGTQRLVLVQGSQYQGPHACLPNPNWKASFAPTGPPRRDLAMPLADLQSHWKPRLRGSDQGWLPTGRAAVMRRLITATAEPGAVLVTGRAGTGKSAVLARLVTLSDPEFRRRYADKIAHIPDDLRPAEGAVDVAVLAMRKSAAEIMTQICHATGALDASVRNPSLSEAETAWRRWLSQGTEPVTIVIDALDEASKPDEVLADVLAELNVDSGPRRLRLIVGVRSVGRDRGGTPPGADAGTPDNDNEELPLADRVQRALGIEAHGRIQADEPPWWVQQDLVDYVTGLLGLPSRSPYRSAEPGKVQAIAGVLAEHAGKSFLFARLAAEQLASRSGIVDIDDPDWLASISHGVLGLFREDLHRSLPSQAERKKAVDLLRAVAFAFGPGLPWGSVWPKVASAVSGVRTYGDGDIAWLLNTRLGGYLVADRADGITVYRLHHEDLRTILRDHSTELLAP</sequence>
<dbReference type="OrthoDB" id="218695at2"/>
<evidence type="ECO:0000259" key="2">
    <source>
        <dbReference type="Pfam" id="PF13401"/>
    </source>
</evidence>